<keyword evidence="9" id="KW-1185">Reference proteome</keyword>
<feature type="domain" description="ABC1 atypical kinase-like" evidence="7">
    <location>
        <begin position="202"/>
        <end position="443"/>
    </location>
</feature>
<dbReference type="InterPro" id="IPR034646">
    <property type="entry name" value="ADCK3_dom"/>
</dbReference>
<accession>A0A077ZH28</accession>
<proteinExistence type="inferred from homology"/>
<evidence type="ECO:0000256" key="3">
    <source>
        <dbReference type="ARBA" id="ARBA00022679"/>
    </source>
</evidence>
<comment type="pathway">
    <text evidence="1">Cofactor biosynthesis; ubiquinone biosynthesis.</text>
</comment>
<dbReference type="OrthoDB" id="201153at2759"/>
<reference evidence="8" key="1">
    <citation type="submission" date="2014-01" db="EMBL/GenBank/DDBJ databases">
        <authorList>
            <person name="Aslett M."/>
        </authorList>
    </citation>
    <scope>NUCLEOTIDE SEQUENCE</scope>
</reference>
<feature type="region of interest" description="Disordered" evidence="6">
    <location>
        <begin position="52"/>
        <end position="93"/>
    </location>
</feature>
<evidence type="ECO:0000256" key="1">
    <source>
        <dbReference type="ARBA" id="ARBA00004749"/>
    </source>
</evidence>
<reference evidence="8" key="2">
    <citation type="submission" date="2014-03" db="EMBL/GenBank/DDBJ databases">
        <title>The whipworm genome and dual-species transcriptomics of an intimate host-pathogen interaction.</title>
        <authorList>
            <person name="Foth B.J."/>
            <person name="Tsai I.J."/>
            <person name="Reid A.J."/>
            <person name="Bancroft A.J."/>
            <person name="Nichol S."/>
            <person name="Tracey A."/>
            <person name="Holroyd N."/>
            <person name="Cotton J.A."/>
            <person name="Stanley E.J."/>
            <person name="Zarowiecki M."/>
            <person name="Liu J.Z."/>
            <person name="Huckvale T."/>
            <person name="Cooper P.J."/>
            <person name="Grencis R.K."/>
            <person name="Berriman M."/>
        </authorList>
    </citation>
    <scope>NUCLEOTIDE SEQUENCE [LARGE SCALE GENOMIC DNA]</scope>
</reference>
<keyword evidence="3" id="KW-0808">Transferase</keyword>
<evidence type="ECO:0000313" key="9">
    <source>
        <dbReference type="Proteomes" id="UP000030665"/>
    </source>
</evidence>
<comment type="similarity">
    <text evidence="2">Belongs to the protein kinase superfamily. ADCK protein kinase family.</text>
</comment>
<dbReference type="Pfam" id="PF03109">
    <property type="entry name" value="ABC1"/>
    <property type="match status" value="1"/>
</dbReference>
<dbReference type="AlphaFoldDB" id="A0A077ZH28"/>
<dbReference type="SUPFAM" id="SSF56112">
    <property type="entry name" value="Protein kinase-like (PK-like)"/>
    <property type="match status" value="1"/>
</dbReference>
<dbReference type="Proteomes" id="UP000030665">
    <property type="component" value="Unassembled WGS sequence"/>
</dbReference>
<dbReference type="InterPro" id="IPR051409">
    <property type="entry name" value="Atypical_kinase_ADCK"/>
</dbReference>
<evidence type="ECO:0000256" key="6">
    <source>
        <dbReference type="SAM" id="MobiDB-lite"/>
    </source>
</evidence>
<sequence>MPVVLLGAPDNRSLPVADGATDAFHSERVEAPPINNQPKTSVASGAFETLEEQASNVNSSASNDSPLVETSSLPHPQMLPLTPQKPGDASESLVSVNSYLRSSAKERKVPASRISRLYNFGSLAVQLGFGALAEVTKRTFSPMESESATSSSTSPFLTDANIERLVSTLCRVRGAALKLGQMLSIQDNSLFSPHVQEIFERVRNSADFMPLSQVQVEESYGSAWQDKFERFDEKPFAAASIGQVHFAILKSGERLALKIQYPGVAKSIKSDVDNLLSVLSFSNIFPRGMFLENFATAMKSEISLECDYLHEAGAMVKFRELLADDTDFYVPTVYLEHTTSKVLAMEYVRGALLDKCVDLDQSTRDWIAKKMLQLCLRELFEFKFMQTDPNWSNFLFSADTAKVKLIVLLDFGASRSFPSRFVDQYFNVINAASEGDRKSILEYSRDIGFLTGYESKVMEEAHTDAVMILGEAFGSNRLFDFSTQDTTRRINRLIPVMLEHRLRPPPDEIYSLHRKMAGAFLLCAQLKAKVNCFELFDQV</sequence>
<dbReference type="GO" id="GO:0005524">
    <property type="term" value="F:ATP binding"/>
    <property type="evidence" value="ECO:0007669"/>
    <property type="project" value="UniProtKB-KW"/>
</dbReference>
<dbReference type="EMBL" id="HG806654">
    <property type="protein sequence ID" value="CDW59611.1"/>
    <property type="molecule type" value="Genomic_DNA"/>
</dbReference>
<dbReference type="InterPro" id="IPR011009">
    <property type="entry name" value="Kinase-like_dom_sf"/>
</dbReference>
<evidence type="ECO:0000256" key="2">
    <source>
        <dbReference type="ARBA" id="ARBA00009670"/>
    </source>
</evidence>
<dbReference type="PANTHER" id="PTHR43851">
    <property type="match status" value="1"/>
</dbReference>
<keyword evidence="5" id="KW-0067">ATP-binding</keyword>
<feature type="compositionally biased region" description="Low complexity" evidence="6">
    <location>
        <begin position="54"/>
        <end position="65"/>
    </location>
</feature>
<dbReference type="InterPro" id="IPR004147">
    <property type="entry name" value="ABC1_dom"/>
</dbReference>
<name>A0A077ZH28_TRITR</name>
<protein>
    <submittedName>
        <fullName evidence="8">Chaperone activity of bc1 complex</fullName>
    </submittedName>
</protein>
<organism evidence="8 9">
    <name type="scientific">Trichuris trichiura</name>
    <name type="common">Whipworm</name>
    <name type="synonym">Trichocephalus trichiurus</name>
    <dbReference type="NCBI Taxonomy" id="36087"/>
    <lineage>
        <taxon>Eukaryota</taxon>
        <taxon>Metazoa</taxon>
        <taxon>Ecdysozoa</taxon>
        <taxon>Nematoda</taxon>
        <taxon>Enoplea</taxon>
        <taxon>Dorylaimia</taxon>
        <taxon>Trichinellida</taxon>
        <taxon>Trichuridae</taxon>
        <taxon>Trichuris</taxon>
    </lineage>
</organism>
<dbReference type="GO" id="GO:0006744">
    <property type="term" value="P:ubiquinone biosynthetic process"/>
    <property type="evidence" value="ECO:0007669"/>
    <property type="project" value="TreeGrafter"/>
</dbReference>
<evidence type="ECO:0000256" key="5">
    <source>
        <dbReference type="ARBA" id="ARBA00022840"/>
    </source>
</evidence>
<evidence type="ECO:0000313" key="8">
    <source>
        <dbReference type="EMBL" id="CDW59611.1"/>
    </source>
</evidence>
<keyword evidence="4" id="KW-0547">Nucleotide-binding</keyword>
<gene>
    <name evidence="8" type="ORF">TTRE_0000794901</name>
</gene>
<dbReference type="PANTHER" id="PTHR43851:SF3">
    <property type="entry name" value="COENZYME Q8"/>
    <property type="match status" value="1"/>
</dbReference>
<dbReference type="STRING" id="36087.A0A077ZH28"/>
<feature type="non-terminal residue" evidence="8">
    <location>
        <position position="539"/>
    </location>
</feature>
<dbReference type="GO" id="GO:0016740">
    <property type="term" value="F:transferase activity"/>
    <property type="evidence" value="ECO:0007669"/>
    <property type="project" value="UniProtKB-KW"/>
</dbReference>
<evidence type="ECO:0000259" key="7">
    <source>
        <dbReference type="Pfam" id="PF03109"/>
    </source>
</evidence>
<dbReference type="CDD" id="cd13970">
    <property type="entry name" value="ABC1_ADCK3"/>
    <property type="match status" value="1"/>
</dbReference>
<evidence type="ECO:0000256" key="4">
    <source>
        <dbReference type="ARBA" id="ARBA00022741"/>
    </source>
</evidence>